<evidence type="ECO:0000313" key="2">
    <source>
        <dbReference type="EMBL" id="VDO85093.1"/>
    </source>
</evidence>
<dbReference type="OrthoDB" id="5841292at2759"/>
<proteinExistence type="predicted"/>
<accession>A0A3P8A2M6</accession>
<keyword evidence="3" id="KW-1185">Reference proteome</keyword>
<evidence type="ECO:0000313" key="4">
    <source>
        <dbReference type="WBParaSite" id="HPBE_0001043701-mRNA-1"/>
    </source>
</evidence>
<evidence type="ECO:0000256" key="1">
    <source>
        <dbReference type="SAM" id="SignalP"/>
    </source>
</evidence>
<dbReference type="PROSITE" id="PS51257">
    <property type="entry name" value="PROKAR_LIPOPROTEIN"/>
    <property type="match status" value="1"/>
</dbReference>
<dbReference type="Proteomes" id="UP000050761">
    <property type="component" value="Unassembled WGS sequence"/>
</dbReference>
<accession>A0A183FRH6</accession>
<reference evidence="4" key="2">
    <citation type="submission" date="2019-09" db="UniProtKB">
        <authorList>
            <consortium name="WormBaseParasite"/>
        </authorList>
    </citation>
    <scope>IDENTIFICATION</scope>
</reference>
<feature type="signal peptide" evidence="1">
    <location>
        <begin position="1"/>
        <end position="19"/>
    </location>
</feature>
<sequence length="102" mass="11592">MVSTRSLTWTCLLVQLVMSAACLVASMAVIAAKLQSISIYEDKQFVRFGSLFFVPPWQFPCSRLLKNSLGMKCLEEQFLFVFGRLQALPQRGFIKYSEALVF</sequence>
<name>A0A183FRH6_HELPZ</name>
<evidence type="ECO:0000313" key="3">
    <source>
        <dbReference type="Proteomes" id="UP000050761"/>
    </source>
</evidence>
<organism evidence="3 4">
    <name type="scientific">Heligmosomoides polygyrus</name>
    <name type="common">Parasitic roundworm</name>
    <dbReference type="NCBI Taxonomy" id="6339"/>
    <lineage>
        <taxon>Eukaryota</taxon>
        <taxon>Metazoa</taxon>
        <taxon>Ecdysozoa</taxon>
        <taxon>Nematoda</taxon>
        <taxon>Chromadorea</taxon>
        <taxon>Rhabditida</taxon>
        <taxon>Rhabditina</taxon>
        <taxon>Rhabditomorpha</taxon>
        <taxon>Strongyloidea</taxon>
        <taxon>Heligmosomidae</taxon>
        <taxon>Heligmosomoides</taxon>
    </lineage>
</organism>
<protein>
    <submittedName>
        <fullName evidence="4">Secreted protein</fullName>
    </submittedName>
</protein>
<gene>
    <name evidence="2" type="ORF">HPBE_LOCUS10438</name>
</gene>
<reference evidence="2 3" key="1">
    <citation type="submission" date="2018-11" db="EMBL/GenBank/DDBJ databases">
        <authorList>
            <consortium name="Pathogen Informatics"/>
        </authorList>
    </citation>
    <scope>NUCLEOTIDE SEQUENCE [LARGE SCALE GENOMIC DNA]</scope>
</reference>
<keyword evidence="1" id="KW-0732">Signal</keyword>
<feature type="chain" id="PRO_5044551591" evidence="1">
    <location>
        <begin position="20"/>
        <end position="102"/>
    </location>
</feature>
<dbReference type="AlphaFoldDB" id="A0A183FRH6"/>
<dbReference type="WBParaSite" id="HPBE_0001043701-mRNA-1">
    <property type="protein sequence ID" value="HPBE_0001043701-mRNA-1"/>
    <property type="gene ID" value="HPBE_0001043701"/>
</dbReference>
<dbReference type="EMBL" id="UZAH01026766">
    <property type="protein sequence ID" value="VDO85093.1"/>
    <property type="molecule type" value="Genomic_DNA"/>
</dbReference>